<dbReference type="SUPFAM" id="SSF48403">
    <property type="entry name" value="Ankyrin repeat"/>
    <property type="match status" value="1"/>
</dbReference>
<evidence type="ECO:0000256" key="3">
    <source>
        <dbReference type="PROSITE-ProRule" id="PRU00023"/>
    </source>
</evidence>
<keyword evidence="1" id="KW-0677">Repeat</keyword>
<keyword evidence="6" id="KW-1185">Reference proteome</keyword>
<dbReference type="GO" id="GO:0004842">
    <property type="term" value="F:ubiquitin-protein transferase activity"/>
    <property type="evidence" value="ECO:0007669"/>
    <property type="project" value="TreeGrafter"/>
</dbReference>
<dbReference type="EMBL" id="JAGTXO010000038">
    <property type="protein sequence ID" value="KAG8459699.1"/>
    <property type="molecule type" value="Genomic_DNA"/>
</dbReference>
<dbReference type="Proteomes" id="UP000751190">
    <property type="component" value="Unassembled WGS sequence"/>
</dbReference>
<dbReference type="Gene3D" id="3.40.50.300">
    <property type="entry name" value="P-loop containing nucleotide triphosphate hydrolases"/>
    <property type="match status" value="1"/>
</dbReference>
<dbReference type="PANTHER" id="PTHR24171">
    <property type="entry name" value="ANKYRIN REPEAT DOMAIN-CONTAINING PROTEIN 39-RELATED"/>
    <property type="match status" value="1"/>
</dbReference>
<dbReference type="InterPro" id="IPR027417">
    <property type="entry name" value="P-loop_NTPase"/>
</dbReference>
<dbReference type="SUPFAM" id="SSF52540">
    <property type="entry name" value="P-loop containing nucleoside triphosphate hydrolases"/>
    <property type="match status" value="1"/>
</dbReference>
<evidence type="ECO:0000313" key="5">
    <source>
        <dbReference type="EMBL" id="KAG8459699.1"/>
    </source>
</evidence>
<dbReference type="Gene3D" id="1.25.40.20">
    <property type="entry name" value="Ankyrin repeat-containing domain"/>
    <property type="match status" value="1"/>
</dbReference>
<evidence type="ECO:0000313" key="6">
    <source>
        <dbReference type="Proteomes" id="UP000751190"/>
    </source>
</evidence>
<comment type="caution">
    <text evidence="5">The sequence shown here is derived from an EMBL/GenBank/DDBJ whole genome shotgun (WGS) entry which is preliminary data.</text>
</comment>
<feature type="repeat" description="ANK" evidence="3">
    <location>
        <begin position="88"/>
        <end position="121"/>
    </location>
</feature>
<dbReference type="InterPro" id="IPR036770">
    <property type="entry name" value="Ankyrin_rpt-contain_sf"/>
</dbReference>
<evidence type="ECO:0000256" key="2">
    <source>
        <dbReference type="ARBA" id="ARBA00023043"/>
    </source>
</evidence>
<sequence length="474" mass="48070">MVGGSLTARPRTTGEEACVSVDELRVFLCAARGEIGNLVSLLGRAPHLVRARDTRGASALHHAAFNGHEALASLLLQRAADPNARSLAGSSPLHLALRGLAPRPLAARLLAHGASALAADGTGAPALALALARGDGELAALIGEATARESVNLDAALTRRRAELDATTRRLALLRRGTRAPCATRKVVVLGLSGAGKTAFCLSAASGGRSGTAGATTARSDGAAAPTPAPTAGIAVRAVGRAFAPPHDWSAALAGCEDDASLTLELVDVGGGEEVRAYWPRLLDDDALALVLFAVDASERDASTWEMTAAAHGEVVAACARRAGAGRAALPVLTIASKVDLAGARAPGEVEAQLADAERAARAPTQSSAVAGAGAVLAFSGRTGAGVREILEWAALRLCPAEPARVLPRGCGPVHELRRSRLYGHRGAAAAADNRDSAVLALASSGAVTARGGLRASSSRLTLVQQVQRFASPH</sequence>
<dbReference type="PRINTS" id="PR00449">
    <property type="entry name" value="RASTRNSFRMNG"/>
</dbReference>
<evidence type="ECO:0008006" key="7">
    <source>
        <dbReference type="Google" id="ProtNLM"/>
    </source>
</evidence>
<organism evidence="5 6">
    <name type="scientific">Diacronema lutheri</name>
    <name type="common">Unicellular marine alga</name>
    <name type="synonym">Monochrysis lutheri</name>
    <dbReference type="NCBI Taxonomy" id="2081491"/>
    <lineage>
        <taxon>Eukaryota</taxon>
        <taxon>Haptista</taxon>
        <taxon>Haptophyta</taxon>
        <taxon>Pavlovophyceae</taxon>
        <taxon>Pavlovales</taxon>
        <taxon>Pavlovaceae</taxon>
        <taxon>Diacronema</taxon>
    </lineage>
</organism>
<dbReference type="PROSITE" id="PS50088">
    <property type="entry name" value="ANK_REPEAT"/>
    <property type="match status" value="2"/>
</dbReference>
<dbReference type="PANTHER" id="PTHR24171:SF8">
    <property type="entry name" value="BRCA1-ASSOCIATED RING DOMAIN PROTEIN 1"/>
    <property type="match status" value="1"/>
</dbReference>
<gene>
    <name evidence="5" type="ORF">KFE25_003151</name>
</gene>
<dbReference type="Pfam" id="PF12796">
    <property type="entry name" value="Ank_2"/>
    <property type="match status" value="1"/>
</dbReference>
<name>A0A8J6C3X7_DIALT</name>
<dbReference type="SMART" id="SM00248">
    <property type="entry name" value="ANK"/>
    <property type="match status" value="3"/>
</dbReference>
<dbReference type="OrthoDB" id="194358at2759"/>
<reference evidence="5" key="1">
    <citation type="submission" date="2021-05" db="EMBL/GenBank/DDBJ databases">
        <title>The genome of the haptophyte Pavlova lutheri (Diacronema luteri, Pavlovales) - a model for lipid biosynthesis in eukaryotic algae.</title>
        <authorList>
            <person name="Hulatt C.J."/>
            <person name="Posewitz M.C."/>
        </authorList>
    </citation>
    <scope>NUCLEOTIDE SEQUENCE</scope>
    <source>
        <strain evidence="5">NIVA-4/92</strain>
    </source>
</reference>
<dbReference type="PROSITE" id="PS50297">
    <property type="entry name" value="ANK_REP_REGION"/>
    <property type="match status" value="1"/>
</dbReference>
<evidence type="ECO:0000256" key="4">
    <source>
        <dbReference type="SAM" id="MobiDB-lite"/>
    </source>
</evidence>
<dbReference type="GO" id="GO:0085020">
    <property type="term" value="P:protein K6-linked ubiquitination"/>
    <property type="evidence" value="ECO:0007669"/>
    <property type="project" value="TreeGrafter"/>
</dbReference>
<proteinExistence type="predicted"/>
<feature type="region of interest" description="Disordered" evidence="4">
    <location>
        <begin position="206"/>
        <end position="227"/>
    </location>
</feature>
<evidence type="ECO:0000256" key="1">
    <source>
        <dbReference type="ARBA" id="ARBA00022737"/>
    </source>
</evidence>
<accession>A0A8J6C3X7</accession>
<protein>
    <recommendedName>
        <fullName evidence="7">Non-specific serine/threonine protein kinase</fullName>
    </recommendedName>
</protein>
<feature type="repeat" description="ANK" evidence="3">
    <location>
        <begin position="55"/>
        <end position="87"/>
    </location>
</feature>
<dbReference type="InterPro" id="IPR002110">
    <property type="entry name" value="Ankyrin_rpt"/>
</dbReference>
<keyword evidence="2 3" id="KW-0040">ANK repeat</keyword>
<dbReference type="AlphaFoldDB" id="A0A8J6C3X7"/>